<name>A0ABS8PBQ7_9PSEU</name>
<proteinExistence type="predicted"/>
<keyword evidence="3" id="KW-1185">Reference proteome</keyword>
<feature type="compositionally biased region" description="Low complexity" evidence="1">
    <location>
        <begin position="1"/>
        <end position="17"/>
    </location>
</feature>
<evidence type="ECO:0000256" key="1">
    <source>
        <dbReference type="SAM" id="MobiDB-lite"/>
    </source>
</evidence>
<reference evidence="2 3" key="1">
    <citation type="submission" date="2021-11" db="EMBL/GenBank/DDBJ databases">
        <title>Draft genome sequence of Actinomycetospora sp. SF1 isolated from the rhizosphere soil.</title>
        <authorList>
            <person name="Duangmal K."/>
            <person name="Chantavorakit T."/>
        </authorList>
    </citation>
    <scope>NUCLEOTIDE SEQUENCE [LARGE SCALE GENOMIC DNA]</scope>
    <source>
        <strain evidence="2 3">TBRC 5722</strain>
    </source>
</reference>
<accession>A0ABS8PBQ7</accession>
<dbReference type="EMBL" id="JAJNDB010000004">
    <property type="protein sequence ID" value="MCD2195726.1"/>
    <property type="molecule type" value="Genomic_DNA"/>
</dbReference>
<evidence type="ECO:0000313" key="2">
    <source>
        <dbReference type="EMBL" id="MCD2195726.1"/>
    </source>
</evidence>
<comment type="caution">
    <text evidence="2">The sequence shown here is derived from an EMBL/GenBank/DDBJ whole genome shotgun (WGS) entry which is preliminary data.</text>
</comment>
<organism evidence="2 3">
    <name type="scientific">Actinomycetospora endophytica</name>
    <dbReference type="NCBI Taxonomy" id="2291215"/>
    <lineage>
        <taxon>Bacteria</taxon>
        <taxon>Bacillati</taxon>
        <taxon>Actinomycetota</taxon>
        <taxon>Actinomycetes</taxon>
        <taxon>Pseudonocardiales</taxon>
        <taxon>Pseudonocardiaceae</taxon>
        <taxon>Actinomycetospora</taxon>
    </lineage>
</organism>
<gene>
    <name evidence="2" type="ORF">LQ327_20350</name>
</gene>
<evidence type="ECO:0000313" key="3">
    <source>
        <dbReference type="Proteomes" id="UP001199469"/>
    </source>
</evidence>
<dbReference type="Proteomes" id="UP001199469">
    <property type="component" value="Unassembled WGS sequence"/>
</dbReference>
<sequence length="52" mass="5341">MTGPNDAPLAPSAPAAPSDDHQEAAEIAAYLAAEGVANDYHPHDVPPDHLPD</sequence>
<feature type="region of interest" description="Disordered" evidence="1">
    <location>
        <begin position="1"/>
        <end position="23"/>
    </location>
</feature>
<dbReference type="RefSeq" id="WP_230737083.1">
    <property type="nucleotide sequence ID" value="NZ_JAJNDB010000004.1"/>
</dbReference>
<protein>
    <submittedName>
        <fullName evidence="2">Uncharacterized protein</fullName>
    </submittedName>
</protein>